<accession>A0A2W2EU28</accession>
<feature type="region of interest" description="Disordered" evidence="2">
    <location>
        <begin position="473"/>
        <end position="585"/>
    </location>
</feature>
<dbReference type="EMBL" id="POUD01000032">
    <property type="protein sequence ID" value="PZG19925.1"/>
    <property type="molecule type" value="Genomic_DNA"/>
</dbReference>
<feature type="coiled-coil region" evidence="1">
    <location>
        <begin position="203"/>
        <end position="230"/>
    </location>
</feature>
<feature type="region of interest" description="Disordered" evidence="2">
    <location>
        <begin position="285"/>
        <end position="316"/>
    </location>
</feature>
<comment type="caution">
    <text evidence="3">The sequence shown here is derived from an EMBL/GenBank/DDBJ whole genome shotgun (WGS) entry which is preliminary data.</text>
</comment>
<evidence type="ECO:0000313" key="4">
    <source>
        <dbReference type="Proteomes" id="UP000249304"/>
    </source>
</evidence>
<name>A0A2W2EU28_9ACTN</name>
<dbReference type="Proteomes" id="UP000249304">
    <property type="component" value="Unassembled WGS sequence"/>
</dbReference>
<proteinExistence type="predicted"/>
<evidence type="ECO:0000313" key="3">
    <source>
        <dbReference type="EMBL" id="PZG19925.1"/>
    </source>
</evidence>
<reference evidence="3 4" key="1">
    <citation type="submission" date="2018-01" db="EMBL/GenBank/DDBJ databases">
        <title>Draft genome sequence of Nonomuraea sp. KC333.</title>
        <authorList>
            <person name="Sahin N."/>
            <person name="Saygin H."/>
            <person name="Ay H."/>
        </authorList>
    </citation>
    <scope>NUCLEOTIDE SEQUENCE [LARGE SCALE GENOMIC DNA]</scope>
    <source>
        <strain evidence="3 4">KC333</strain>
    </source>
</reference>
<gene>
    <name evidence="3" type="ORF">C1J01_10820</name>
</gene>
<protein>
    <recommendedName>
        <fullName evidence="5">ParB/Sulfiredoxin domain-containing protein</fullName>
    </recommendedName>
</protein>
<feature type="compositionally biased region" description="Low complexity" evidence="2">
    <location>
        <begin position="521"/>
        <end position="536"/>
    </location>
</feature>
<sequence>MAQIPIRYLDHFPGNVRQDLHLTREYLASLKEELQVALTVIPIPSGHERGPDENPDALFWVVKGNRRFGGARKIELDSLLCLIDFTKADKQALLYIDQVVENDEDFRRPLTVFEKNRALTLAFDAGATRTEIRKRTGRSRKEIADALAAGKLSDDTRAVAQSMDYAWTTEELAMLAEFEGDAAALARIERMVRQWGHDASYAIEVVRREREEAAAQAKAHAEALAALEEAGIPVTDDEPDGAVLLTVLARQIDDFDPDKHGDCPGRGAFFYSWRQETPEFYCSTPDRHGYTPPEPRPVTVEPAPAPAKPKDDGPSRRIVVEGNRAWMAAAAVRHKWLTAFFARKTAPKPVQRFVTRMLNDMPAALRDELGRVKYTTLYSKLGGPAELDTALAVASPGRLAMLQLLPIAAAFEYQMSEASAECKNTWREGRYSPCSTSDAALWLRFLVQELGPELADKAYVPVPIEQALIEGVPYRGDNPAERDRPDGVVAEPQEEPESSAEEVDAEIGESEGEVLPGNAGVGDSDGVADGVAVIGEVLDEPEQEASLPEPFQPGAEDLSGSDMEVSDAPEGTDDTAGSGIDPIAA</sequence>
<evidence type="ECO:0008006" key="5">
    <source>
        <dbReference type="Google" id="ProtNLM"/>
    </source>
</evidence>
<keyword evidence="1" id="KW-0175">Coiled coil</keyword>
<feature type="compositionally biased region" description="Acidic residues" evidence="2">
    <location>
        <begin position="492"/>
        <end position="512"/>
    </location>
</feature>
<dbReference type="AlphaFoldDB" id="A0A2W2EU28"/>
<evidence type="ECO:0000256" key="2">
    <source>
        <dbReference type="SAM" id="MobiDB-lite"/>
    </source>
</evidence>
<evidence type="ECO:0000256" key="1">
    <source>
        <dbReference type="SAM" id="Coils"/>
    </source>
</evidence>
<keyword evidence="4" id="KW-1185">Reference proteome</keyword>
<feature type="compositionally biased region" description="Acidic residues" evidence="2">
    <location>
        <begin position="564"/>
        <end position="573"/>
    </location>
</feature>
<organism evidence="3 4">
    <name type="scientific">Nonomuraea aridisoli</name>
    <dbReference type="NCBI Taxonomy" id="2070368"/>
    <lineage>
        <taxon>Bacteria</taxon>
        <taxon>Bacillati</taxon>
        <taxon>Actinomycetota</taxon>
        <taxon>Actinomycetes</taxon>
        <taxon>Streptosporangiales</taxon>
        <taxon>Streptosporangiaceae</taxon>
        <taxon>Nonomuraea</taxon>
    </lineage>
</organism>